<dbReference type="GO" id="GO:0008310">
    <property type="term" value="F:single-stranded DNA 3'-5' DNA exonuclease activity"/>
    <property type="evidence" value="ECO:0007669"/>
    <property type="project" value="TreeGrafter"/>
</dbReference>
<evidence type="ECO:0000259" key="18">
    <source>
        <dbReference type="SMART" id="SM01159"/>
    </source>
</evidence>
<dbReference type="Gene3D" id="1.10.287.690">
    <property type="entry name" value="Helix hairpin bin"/>
    <property type="match status" value="1"/>
</dbReference>
<keyword evidence="8 15" id="KW-0863">Zinc-finger</keyword>
<dbReference type="EC" id="2.7.7.7" evidence="15"/>
<feature type="compositionally biased region" description="Polar residues" evidence="17">
    <location>
        <begin position="1171"/>
        <end position="1185"/>
    </location>
</feature>
<keyword evidence="7 15" id="KW-0479">Metal-binding</keyword>
<evidence type="ECO:0000256" key="3">
    <source>
        <dbReference type="ARBA" id="ARBA00022485"/>
    </source>
</evidence>
<keyword evidence="10 15" id="KW-0239">DNA-directed DNA polymerase</keyword>
<dbReference type="SMART" id="SM01159">
    <property type="entry name" value="DUF1744"/>
    <property type="match status" value="1"/>
</dbReference>
<evidence type="ECO:0000256" key="4">
    <source>
        <dbReference type="ARBA" id="ARBA00022679"/>
    </source>
</evidence>
<reference evidence="19" key="1">
    <citation type="submission" date="2011-03" db="EMBL/GenBank/DDBJ databases">
        <title>The Genome Sequence of Nematocida sp1 strain ERTm2.</title>
        <authorList>
            <consortium name="The Broad Institute Genome Sequencing Platform"/>
            <consortium name="The Broad Institute Genome Sequencing Center for Infectious Disease"/>
            <person name="Cuomo C."/>
            <person name="Troemel E."/>
            <person name="Young S.K."/>
            <person name="Zeng Q."/>
            <person name="Gargeya S."/>
            <person name="Fitzgerald M."/>
            <person name="Haas B."/>
            <person name="Abouelleil A."/>
            <person name="Alvarado L."/>
            <person name="Arachchi H.M."/>
            <person name="Berlin A."/>
            <person name="Brown A."/>
            <person name="Chapman S.B."/>
            <person name="Chen Z."/>
            <person name="Dunbar C."/>
            <person name="Freedman E."/>
            <person name="Gearin G."/>
            <person name="Gellesch M."/>
            <person name="Goldberg J."/>
            <person name="Griggs A."/>
            <person name="Gujja S."/>
            <person name="Heilman E.R."/>
            <person name="Heiman D."/>
            <person name="Howarth C."/>
            <person name="Larson L."/>
            <person name="Lui A."/>
            <person name="MacDonald P.J.P."/>
            <person name="Mehta T."/>
            <person name="Montmayeur A."/>
            <person name="Murphy C."/>
            <person name="Neiman D."/>
            <person name="Pearson M."/>
            <person name="Priest M."/>
            <person name="Roberts A."/>
            <person name="Saif S."/>
            <person name="Shea T."/>
            <person name="Shenoy N."/>
            <person name="Sisk P."/>
            <person name="Stolte C."/>
            <person name="Sykes S."/>
            <person name="White J."/>
            <person name="Yandava C."/>
            <person name="Wortman J."/>
            <person name="Nusbaum C."/>
            <person name="Birren B."/>
        </authorList>
    </citation>
    <scope>NUCLEOTIDE SEQUENCE</scope>
    <source>
        <strain evidence="19">ERTm2</strain>
    </source>
</reference>
<accession>H8ZB59</accession>
<dbReference type="GO" id="GO:0045004">
    <property type="term" value="P:DNA replication proofreading"/>
    <property type="evidence" value="ECO:0007669"/>
    <property type="project" value="TreeGrafter"/>
</dbReference>
<dbReference type="Gene3D" id="1.10.132.60">
    <property type="entry name" value="DNA polymerase family B, C-terminal domain"/>
    <property type="match status" value="1"/>
</dbReference>
<evidence type="ECO:0000256" key="9">
    <source>
        <dbReference type="ARBA" id="ARBA00022833"/>
    </source>
</evidence>
<dbReference type="InterPro" id="IPR043502">
    <property type="entry name" value="DNA/RNA_pol_sf"/>
</dbReference>
<gene>
    <name evidence="19" type="ORF">NERG_00808</name>
</gene>
<dbReference type="Pfam" id="PF03104">
    <property type="entry name" value="DNA_pol_B_exo1"/>
    <property type="match status" value="1"/>
</dbReference>
<keyword evidence="4 15" id="KW-0808">Transferase</keyword>
<evidence type="ECO:0000256" key="17">
    <source>
        <dbReference type="SAM" id="MobiDB-lite"/>
    </source>
</evidence>
<dbReference type="GO" id="GO:0008270">
    <property type="term" value="F:zinc ion binding"/>
    <property type="evidence" value="ECO:0007669"/>
    <property type="project" value="UniProtKB-KW"/>
</dbReference>
<evidence type="ECO:0000256" key="10">
    <source>
        <dbReference type="ARBA" id="ARBA00022932"/>
    </source>
</evidence>
<feature type="compositionally biased region" description="Polar residues" evidence="17">
    <location>
        <begin position="1458"/>
        <end position="1469"/>
    </location>
</feature>
<dbReference type="Proteomes" id="UP000005622">
    <property type="component" value="Unassembled WGS sequence"/>
</dbReference>
<dbReference type="Gene3D" id="3.90.1600.10">
    <property type="entry name" value="Palm domain of DNA polymerase"/>
    <property type="match status" value="1"/>
</dbReference>
<comment type="similarity">
    <text evidence="2 15">Belongs to the DNA polymerase type-B family.</text>
</comment>
<keyword evidence="11 15" id="KW-0408">Iron</keyword>
<feature type="region of interest" description="Disordered" evidence="17">
    <location>
        <begin position="1446"/>
        <end position="1500"/>
    </location>
</feature>
<evidence type="ECO:0000256" key="13">
    <source>
        <dbReference type="ARBA" id="ARBA00023125"/>
    </source>
</evidence>
<dbReference type="FunFam" id="3.30.420.10:FF:000010">
    <property type="entry name" value="DNA polymerase epsilon catalytic subunit"/>
    <property type="match status" value="1"/>
</dbReference>
<dbReference type="HOGENOM" id="CLU_000556_1_1_1"/>
<dbReference type="GO" id="GO:0000166">
    <property type="term" value="F:nucleotide binding"/>
    <property type="evidence" value="ECO:0007669"/>
    <property type="project" value="InterPro"/>
</dbReference>
<dbReference type="InterPro" id="IPR036397">
    <property type="entry name" value="RNaseH_sf"/>
</dbReference>
<keyword evidence="5 15" id="KW-0548">Nucleotidyltransferase</keyword>
<evidence type="ECO:0000256" key="15">
    <source>
        <dbReference type="RuleBase" id="RU365029"/>
    </source>
</evidence>
<keyword evidence="16" id="KW-0175">Coiled coil</keyword>
<feature type="compositionally biased region" description="Polar residues" evidence="17">
    <location>
        <begin position="1482"/>
        <end position="1500"/>
    </location>
</feature>
<dbReference type="EMBL" id="JH604634">
    <property type="protein sequence ID" value="EHY66112.1"/>
    <property type="molecule type" value="Genomic_DNA"/>
</dbReference>
<keyword evidence="3 15" id="KW-0004">4Fe-4S</keyword>
<comment type="cofactor">
    <cofactor evidence="15">
        <name>[4Fe-4S] cluster</name>
        <dbReference type="ChEBI" id="CHEBI:49883"/>
    </cofactor>
</comment>
<organism evidence="19">
    <name type="scientific">Nematocida ausubeli (strain ATCC PRA-371 / ERTm2)</name>
    <name type="common">Nematode killer fungus</name>
    <dbReference type="NCBI Taxonomy" id="1913371"/>
    <lineage>
        <taxon>Eukaryota</taxon>
        <taxon>Fungi</taxon>
        <taxon>Fungi incertae sedis</taxon>
        <taxon>Microsporidia</taxon>
        <taxon>Nematocida</taxon>
    </lineage>
</organism>
<keyword evidence="12 15" id="KW-0411">Iron-sulfur</keyword>
<dbReference type="GO" id="GO:0006297">
    <property type="term" value="P:nucleotide-excision repair, DNA gap filling"/>
    <property type="evidence" value="ECO:0007669"/>
    <property type="project" value="TreeGrafter"/>
</dbReference>
<dbReference type="InterPro" id="IPR055191">
    <property type="entry name" value="POL2_thumb"/>
</dbReference>
<dbReference type="GO" id="GO:0003887">
    <property type="term" value="F:DNA-directed DNA polymerase activity"/>
    <property type="evidence" value="ECO:0007669"/>
    <property type="project" value="UniProtKB-KW"/>
</dbReference>
<proteinExistence type="inferred from homology"/>
<feature type="coiled-coil region" evidence="16">
    <location>
        <begin position="718"/>
        <end position="752"/>
    </location>
</feature>
<dbReference type="GO" id="GO:0006272">
    <property type="term" value="P:leading strand elongation"/>
    <property type="evidence" value="ECO:0007669"/>
    <property type="project" value="TreeGrafter"/>
</dbReference>
<evidence type="ECO:0000256" key="2">
    <source>
        <dbReference type="ARBA" id="ARBA00005755"/>
    </source>
</evidence>
<dbReference type="STRING" id="944018.H8ZB59"/>
<dbReference type="GO" id="GO:0008622">
    <property type="term" value="C:epsilon DNA polymerase complex"/>
    <property type="evidence" value="ECO:0007669"/>
    <property type="project" value="InterPro"/>
</dbReference>
<dbReference type="Pfam" id="PF08490">
    <property type="entry name" value="DUF1744"/>
    <property type="match status" value="1"/>
</dbReference>
<dbReference type="InterPro" id="IPR012337">
    <property type="entry name" value="RNaseH-like_sf"/>
</dbReference>
<dbReference type="PANTHER" id="PTHR10670:SF0">
    <property type="entry name" value="DNA POLYMERASE EPSILON CATALYTIC SUBUNIT A"/>
    <property type="match status" value="1"/>
</dbReference>
<protein>
    <recommendedName>
        <fullName evidence="15">DNA polymerase epsilon catalytic subunit</fullName>
        <ecNumber evidence="15">2.7.7.7</ecNumber>
    </recommendedName>
</protein>
<dbReference type="GO" id="GO:0000278">
    <property type="term" value="P:mitotic cell cycle"/>
    <property type="evidence" value="ECO:0007669"/>
    <property type="project" value="TreeGrafter"/>
</dbReference>
<dbReference type="SMART" id="SM00486">
    <property type="entry name" value="POLBc"/>
    <property type="match status" value="1"/>
</dbReference>
<keyword evidence="9 15" id="KW-0862">Zinc</keyword>
<feature type="region of interest" description="Disordered" evidence="17">
    <location>
        <begin position="1171"/>
        <end position="1198"/>
    </location>
</feature>
<dbReference type="GO" id="GO:0006287">
    <property type="term" value="P:base-excision repair, gap-filling"/>
    <property type="evidence" value="ECO:0007669"/>
    <property type="project" value="TreeGrafter"/>
</dbReference>
<feature type="domain" description="DNA polymerase epsilon catalytic subunit A C-terminal" evidence="18">
    <location>
        <begin position="1388"/>
        <end position="1768"/>
    </location>
</feature>
<comment type="function">
    <text evidence="15">DNA polymerase II participates in chromosomal DNA replication.</text>
</comment>
<dbReference type="InterPro" id="IPR042087">
    <property type="entry name" value="DNA_pol_B_thumb"/>
</dbReference>
<evidence type="ECO:0000256" key="5">
    <source>
        <dbReference type="ARBA" id="ARBA00022695"/>
    </source>
</evidence>
<dbReference type="SUPFAM" id="SSF53098">
    <property type="entry name" value="Ribonuclease H-like"/>
    <property type="match status" value="1"/>
</dbReference>
<evidence type="ECO:0000256" key="6">
    <source>
        <dbReference type="ARBA" id="ARBA00022705"/>
    </source>
</evidence>
<evidence type="ECO:0000256" key="11">
    <source>
        <dbReference type="ARBA" id="ARBA00023004"/>
    </source>
</evidence>
<keyword evidence="13 15" id="KW-0238">DNA-binding</keyword>
<dbReference type="InterPro" id="IPR023211">
    <property type="entry name" value="DNA_pol_palm_dom_sf"/>
</dbReference>
<dbReference type="InterPro" id="IPR029703">
    <property type="entry name" value="POL2"/>
</dbReference>
<comment type="subcellular location">
    <subcellularLocation>
        <location evidence="1 15">Nucleus</location>
    </subcellularLocation>
</comment>
<evidence type="ECO:0000256" key="7">
    <source>
        <dbReference type="ARBA" id="ARBA00022723"/>
    </source>
</evidence>
<dbReference type="GO" id="GO:0051539">
    <property type="term" value="F:4 iron, 4 sulfur cluster binding"/>
    <property type="evidence" value="ECO:0007669"/>
    <property type="project" value="UniProtKB-KW"/>
</dbReference>
<dbReference type="SUPFAM" id="SSF56672">
    <property type="entry name" value="DNA/RNA polymerases"/>
    <property type="match status" value="1"/>
</dbReference>
<name>H8ZB59_NEMA1</name>
<evidence type="ECO:0000256" key="1">
    <source>
        <dbReference type="ARBA" id="ARBA00004123"/>
    </source>
</evidence>
<feature type="compositionally biased region" description="Basic and acidic residues" evidence="17">
    <location>
        <begin position="1188"/>
        <end position="1198"/>
    </location>
</feature>
<dbReference type="InterPro" id="IPR006133">
    <property type="entry name" value="DNA-dir_DNA_pol_B_exonuc"/>
</dbReference>
<dbReference type="InterPro" id="IPR006172">
    <property type="entry name" value="DNA-dir_DNA_pol_B"/>
</dbReference>
<evidence type="ECO:0000256" key="16">
    <source>
        <dbReference type="SAM" id="Coils"/>
    </source>
</evidence>
<evidence type="ECO:0000256" key="12">
    <source>
        <dbReference type="ARBA" id="ARBA00023014"/>
    </source>
</evidence>
<dbReference type="GO" id="GO:0003677">
    <property type="term" value="F:DNA binding"/>
    <property type="evidence" value="ECO:0007669"/>
    <property type="project" value="UniProtKB-KW"/>
</dbReference>
<evidence type="ECO:0000256" key="14">
    <source>
        <dbReference type="ARBA" id="ARBA00023242"/>
    </source>
</evidence>
<dbReference type="Gene3D" id="3.30.420.10">
    <property type="entry name" value="Ribonuclease H-like superfamily/Ribonuclease H"/>
    <property type="match status" value="1"/>
</dbReference>
<dbReference type="PANTHER" id="PTHR10670">
    <property type="entry name" value="DNA POLYMERASE EPSILON CATALYTIC SUBUNIT A"/>
    <property type="match status" value="1"/>
</dbReference>
<evidence type="ECO:0000313" key="19">
    <source>
        <dbReference type="EMBL" id="EHY66112.1"/>
    </source>
</evidence>
<sequence>MENAWDASILADYFKYNMYSGEAAKEGWLLNYQVKDIMSSEKKRLLTTAVFYFIDAENNNFRVEMPFSPKILLEVAASSLSSVEDYLNGRYPDSIKATGIATRTDLQKMNHLATDGSEYLVISMYSEKDAQQIRKEIDEITRRNTARQKESAVTLLFAKEKRACLLPDPEEYILSICEYDISASIQMAIELDINAGKWYTVQYMGGYIIGPSTRVLPPDLRIFSFDIETTKDPLKFPSADKDQVMMISIMSTQDGWLITNREIVGEDIMPFEFRPKSDIGGEFEICNEKNEKNVLNKFVEILLAYKPHVVTTYNGDFFDWPFVEARLAVHGINMQTSIGFYKTAMEEYICHHILHLDCYKWVKRDSYLPAGSQGLKSVTKAKLGYFPDEIDPEYMVECAKSNPKLMASYSVSDAVATHFLYLKYVHPFIFSLASLIPLPPDDVLRKGSGTLCEALLMKEAYGCGVLIPSKKKSHILHNYNGYMAESLSYVGGHVECLKSGLYRSDFEYEFAFNRQDLEKMVEQVGCVVDSELEGKECYNRSQVISEIQEKLRILQKSEKARMKPHIYHLDVGAMYPNIILTNRLQPTAVMDDKACAHCAYAPEKDICQRKMRWKGRAEVLAVGKKDVQTITKKTRNMFIARKRAQNVQDKTKAEEAIDKRGNQPYKKDTPRQQSFEECLRDNLIAHAKNTSKKTREVVIEDKESIICQRENPFYVNAVRKFRDRRNEYKRLAKEAKEQAKKAEKEDAQLAGDWKKKAGIYDSLQIAHKCVLNSFYGYVMKKGARWHSMEMAAVVCQTGSNIIQNTKAVIDAFGITLELDTDGIWALLPESFPLNYTLNTPDGSVRFSYICSLLNFMLLDKFSNPQYLKKEESGKYTVSTENSIRFEIDGPYKAMFLPGSMKEGESIKKRYIVINSAEKISELKGFEFKRRGELKFVKAFQEETFNLLLQGKTLQECYAVLAECADYWIDIIETRAESMSQDVIFGYFGETRSLGKSADAYSSVKSTSLTAAARLSELLGQGVAAKGTACSFIIVKYPENAPVTSRSVPQAVFHSDPETRTRYLQKWLEVKVVPEDIREIIDWSYYLERLSSIITRILIVPASLQGISNPVHRVQAPSWAIRHRKITDFLPCASKKAEVAKELIGEENVGAVTLEELQIKDSLVENMPENASLNENSIGENSSIKNPKQKQEKQKSTANHMDAKITEFQKLTNFITTDKEADERARRLKEAPDARVPAVFIREASEDRYTAVYFENNCFVEKVVPLKKVFYLHADSPVLDRIASAYTSLSPAIHAERLVSFAVGLAGRRDFVKIEMDTAEFKTRFHRHTALLETPEVRGIYELNTPSRIAALCNLRYEKVAVYALAKCILHRKPIYALYSGIDGSSIPSITAMQSSPGVEMFTSQKDLVASLKKKAPGLVFCTAAVPALKVNHFFVLVDTGIVKPKASKAGKTSREMPETTSQQPSTATDEQPIEKEEDTANIDENPTATEENPSKSSKTISIKVDELPDHVRKELISALHSAAKKALSLTQLASYADIPILPGDWPCETLVLDLLYHRKRKSRQILGWNDSFLMRKKHYSPGRVDENPFKTEFCKEGIYTGISSVVSVSGSILLSLIEADTLLREERSSYALCPEMHALQDLAKHIVYSCIQQEEGANSLARSVSFWLRTPGIDSALPARLSEKASLLQTKFIARIVSAINAAGCEVVSADSEELILHTGQSTLQQAQVQTNYALSEVTSRTYGSLLQIDVVDWLSQAVFVDSANYRKTFLSGEKVQSFITNVPSQAVDDLLEKDDLQALEWIQFVYQQNQSEGISAARLFIKIFGLKFSQGDFPRKAARLVELSPFSEEMQAGFGESICVLVECRCSAGTSFKSQPPSRKWLEECMYGDAFFSDLLLEKRKIDLRCRKCCRIFSRDVLEKCFIQKMHTVAETAVKMEKKCSLCKLPSKSALSQRCSCGGRFARDINKACIEAMQHIAGLCALAPIASVIVYAREIVAYLDQTKQILK</sequence>
<comment type="catalytic activity">
    <reaction evidence="15">
        <text>DNA(n) + a 2'-deoxyribonucleoside 5'-triphosphate = DNA(n+1) + diphosphate</text>
        <dbReference type="Rhea" id="RHEA:22508"/>
        <dbReference type="Rhea" id="RHEA-COMP:17339"/>
        <dbReference type="Rhea" id="RHEA-COMP:17340"/>
        <dbReference type="ChEBI" id="CHEBI:33019"/>
        <dbReference type="ChEBI" id="CHEBI:61560"/>
        <dbReference type="ChEBI" id="CHEBI:173112"/>
        <dbReference type="EC" id="2.7.7.7"/>
    </reaction>
</comment>
<keyword evidence="6 15" id="KW-0235">DNA replication</keyword>
<evidence type="ECO:0000256" key="8">
    <source>
        <dbReference type="ARBA" id="ARBA00022771"/>
    </source>
</evidence>
<dbReference type="InterPro" id="IPR013697">
    <property type="entry name" value="DNA_pol_e_suA_C"/>
</dbReference>
<dbReference type="Pfam" id="PF22634">
    <property type="entry name" value="POL2_thumb"/>
    <property type="match status" value="1"/>
</dbReference>
<keyword evidence="14 15" id="KW-0539">Nucleus</keyword>